<dbReference type="Proteomes" id="UP000022910">
    <property type="component" value="Unassembled WGS sequence"/>
</dbReference>
<protein>
    <submittedName>
        <fullName evidence="1">Uncharacterized protein</fullName>
    </submittedName>
</protein>
<dbReference type="EMBL" id="JEMT01012189">
    <property type="protein sequence ID" value="EXX76555.1"/>
    <property type="molecule type" value="Genomic_DNA"/>
</dbReference>
<dbReference type="AlphaFoldDB" id="A0A015KAF0"/>
<organism evidence="1 2">
    <name type="scientific">Rhizophagus irregularis (strain DAOM 197198w)</name>
    <name type="common">Glomus intraradices</name>
    <dbReference type="NCBI Taxonomy" id="1432141"/>
    <lineage>
        <taxon>Eukaryota</taxon>
        <taxon>Fungi</taxon>
        <taxon>Fungi incertae sedis</taxon>
        <taxon>Mucoromycota</taxon>
        <taxon>Glomeromycotina</taxon>
        <taxon>Glomeromycetes</taxon>
        <taxon>Glomerales</taxon>
        <taxon>Glomeraceae</taxon>
        <taxon>Rhizophagus</taxon>
    </lineage>
</organism>
<proteinExistence type="predicted"/>
<name>A0A015KAF0_RHIIW</name>
<accession>A0A015KAF0</accession>
<keyword evidence="2" id="KW-1185">Reference proteome</keyword>
<comment type="caution">
    <text evidence="1">The sequence shown here is derived from an EMBL/GenBank/DDBJ whole genome shotgun (WGS) entry which is preliminary data.</text>
</comment>
<dbReference type="HOGENOM" id="CLU_2360855_0_0_1"/>
<reference evidence="1 2" key="1">
    <citation type="submission" date="2014-02" db="EMBL/GenBank/DDBJ databases">
        <title>Single nucleus genome sequencing reveals high similarity among nuclei of an endomycorrhizal fungus.</title>
        <authorList>
            <person name="Lin K."/>
            <person name="Geurts R."/>
            <person name="Zhang Z."/>
            <person name="Limpens E."/>
            <person name="Saunders D.G."/>
            <person name="Mu D."/>
            <person name="Pang E."/>
            <person name="Cao H."/>
            <person name="Cha H."/>
            <person name="Lin T."/>
            <person name="Zhou Q."/>
            <person name="Shang Y."/>
            <person name="Li Y."/>
            <person name="Ivanov S."/>
            <person name="Sharma T."/>
            <person name="Velzen R.V."/>
            <person name="Ruijter N.D."/>
            <person name="Aanen D.K."/>
            <person name="Win J."/>
            <person name="Kamoun S."/>
            <person name="Bisseling T."/>
            <person name="Huang S."/>
        </authorList>
    </citation>
    <scope>NUCLEOTIDE SEQUENCE [LARGE SCALE GENOMIC DNA]</scope>
    <source>
        <strain evidence="2">DAOM197198w</strain>
    </source>
</reference>
<sequence length="96" mass="11243">MNKTHKWILSSGTCVEEIIFEHCNILSAESLIHSWIIDLNDREAEAQFTVEEWKEIRCEIRKLPEFDESFVDSMMRFADIDSSVAEVLVTRIHVET</sequence>
<dbReference type="OrthoDB" id="2440578at2759"/>
<evidence type="ECO:0000313" key="2">
    <source>
        <dbReference type="Proteomes" id="UP000022910"/>
    </source>
</evidence>
<gene>
    <name evidence="1" type="ORF">RirG_032240</name>
</gene>
<evidence type="ECO:0000313" key="1">
    <source>
        <dbReference type="EMBL" id="EXX76555.1"/>
    </source>
</evidence>